<dbReference type="InterPro" id="IPR028082">
    <property type="entry name" value="Peripla_BP_I"/>
</dbReference>
<dbReference type="PANTHER" id="PTHR47235">
    <property type="entry name" value="BLR6548 PROTEIN"/>
    <property type="match status" value="1"/>
</dbReference>
<keyword evidence="5" id="KW-1185">Reference proteome</keyword>
<dbReference type="InterPro" id="IPR028081">
    <property type="entry name" value="Leu-bd"/>
</dbReference>
<keyword evidence="2" id="KW-0732">Signal</keyword>
<dbReference type="Pfam" id="PF13458">
    <property type="entry name" value="Peripla_BP_6"/>
    <property type="match status" value="1"/>
</dbReference>
<name>A0A916UUK7_9HYPH</name>
<dbReference type="PANTHER" id="PTHR47235:SF1">
    <property type="entry name" value="BLR6548 PROTEIN"/>
    <property type="match status" value="1"/>
</dbReference>
<dbReference type="Proteomes" id="UP000637002">
    <property type="component" value="Unassembled WGS sequence"/>
</dbReference>
<reference evidence="4" key="1">
    <citation type="journal article" date="2014" name="Int. J. Syst. Evol. Microbiol.">
        <title>Complete genome sequence of Corynebacterium casei LMG S-19264T (=DSM 44701T), isolated from a smear-ripened cheese.</title>
        <authorList>
            <consortium name="US DOE Joint Genome Institute (JGI-PGF)"/>
            <person name="Walter F."/>
            <person name="Albersmeier A."/>
            <person name="Kalinowski J."/>
            <person name="Ruckert C."/>
        </authorList>
    </citation>
    <scope>NUCLEOTIDE SEQUENCE</scope>
    <source>
        <strain evidence="4">CGMCC 1.12919</strain>
    </source>
</reference>
<accession>A0A916UUK7</accession>
<dbReference type="CDD" id="cd06343">
    <property type="entry name" value="PBP1_ABC_ligand_binding-like"/>
    <property type="match status" value="1"/>
</dbReference>
<dbReference type="AlphaFoldDB" id="A0A916UUK7"/>
<evidence type="ECO:0000256" key="2">
    <source>
        <dbReference type="ARBA" id="ARBA00022729"/>
    </source>
</evidence>
<feature type="domain" description="Leucine-binding protein" evidence="3">
    <location>
        <begin position="26"/>
        <end position="378"/>
    </location>
</feature>
<protein>
    <submittedName>
        <fullName evidence="4">Branched-chain amino acid ABC transporter substrate-binding protein</fullName>
    </submittedName>
</protein>
<reference evidence="4" key="2">
    <citation type="submission" date="2020-09" db="EMBL/GenBank/DDBJ databases">
        <authorList>
            <person name="Sun Q."/>
            <person name="Zhou Y."/>
        </authorList>
    </citation>
    <scope>NUCLEOTIDE SEQUENCE</scope>
    <source>
        <strain evidence="4">CGMCC 1.12919</strain>
    </source>
</reference>
<evidence type="ECO:0000256" key="1">
    <source>
        <dbReference type="ARBA" id="ARBA00010062"/>
    </source>
</evidence>
<evidence type="ECO:0000313" key="5">
    <source>
        <dbReference type="Proteomes" id="UP000637002"/>
    </source>
</evidence>
<comment type="caution">
    <text evidence="4">The sequence shown here is derived from an EMBL/GenBank/DDBJ whole genome shotgun (WGS) entry which is preliminary data.</text>
</comment>
<dbReference type="SUPFAM" id="SSF53822">
    <property type="entry name" value="Periplasmic binding protein-like I"/>
    <property type="match status" value="1"/>
</dbReference>
<sequence>MAAGLSSGLPAAAADKRYDEGASDTEVKIGQTLAYSGPASYSGVVGRIQSAYFEQLNQRGGINGRKVNLISLDDGYSPPKTVEATRRLIEGEGVLFTFNSMGTATQSAVQKYLNAKKIPQLMVSSGASRWNQPDKFPWSTPGVPLYSTEGRVFARWLLNNKPDAKVAILSQNDDLGRDFVSNFREVLGDKAATMIVSEATYDATDPTLDSQLVKLSNSGADVFFNVTVGKFASQSIKKVAELGWKPLQYMMSASASGMMIKAAGPENAKGLIAIQSNKRVGSPRWHDDAEVQAYQAFRAKYVPTVDPADDTGFYAYSGAVLLSEVLRRCGDDLTRANLLKQATDLKGMRTPYLLPGLTLAVTATDYEPVTTFYMGRYTGQDWELSEHTIAD</sequence>
<gene>
    <name evidence="4" type="ORF">GCM10010994_51830</name>
</gene>
<organism evidence="4 5">
    <name type="scientific">Chelatococcus reniformis</name>
    <dbReference type="NCBI Taxonomy" id="1494448"/>
    <lineage>
        <taxon>Bacteria</taxon>
        <taxon>Pseudomonadati</taxon>
        <taxon>Pseudomonadota</taxon>
        <taxon>Alphaproteobacteria</taxon>
        <taxon>Hyphomicrobiales</taxon>
        <taxon>Chelatococcaceae</taxon>
        <taxon>Chelatococcus</taxon>
    </lineage>
</organism>
<evidence type="ECO:0000259" key="3">
    <source>
        <dbReference type="Pfam" id="PF13458"/>
    </source>
</evidence>
<dbReference type="EMBL" id="BMGG01000010">
    <property type="protein sequence ID" value="GGC87491.1"/>
    <property type="molecule type" value="Genomic_DNA"/>
</dbReference>
<comment type="similarity">
    <text evidence="1">Belongs to the leucine-binding protein family.</text>
</comment>
<proteinExistence type="inferred from homology"/>
<dbReference type="Gene3D" id="3.40.50.2300">
    <property type="match status" value="2"/>
</dbReference>
<evidence type="ECO:0000313" key="4">
    <source>
        <dbReference type="EMBL" id="GGC87491.1"/>
    </source>
</evidence>